<keyword evidence="1" id="KW-1133">Transmembrane helix</keyword>
<reference evidence="2 3" key="1">
    <citation type="submission" date="2024-07" db="EMBL/GenBank/DDBJ databases">
        <title>Uliginosibacterium paludis KCTC:42655.</title>
        <authorList>
            <person name="Kim M.K."/>
        </authorList>
    </citation>
    <scope>NUCLEOTIDE SEQUENCE [LARGE SCALE GENOMIC DNA]</scope>
    <source>
        <strain evidence="2 3">KCTC 42655</strain>
    </source>
</reference>
<evidence type="ECO:0000313" key="2">
    <source>
        <dbReference type="EMBL" id="MET1491519.1"/>
    </source>
</evidence>
<accession>A0ABV2CUC7</accession>
<comment type="caution">
    <text evidence="2">The sequence shown here is derived from an EMBL/GenBank/DDBJ whole genome shotgun (WGS) entry which is preliminary data.</text>
</comment>
<dbReference type="Proteomes" id="UP001548590">
    <property type="component" value="Unassembled WGS sequence"/>
</dbReference>
<keyword evidence="3" id="KW-1185">Reference proteome</keyword>
<evidence type="ECO:0000313" key="3">
    <source>
        <dbReference type="Proteomes" id="UP001548590"/>
    </source>
</evidence>
<dbReference type="RefSeq" id="WP_345927352.1">
    <property type="nucleotide sequence ID" value="NZ_JBDIVF010000004.1"/>
</dbReference>
<sequence>MFCKIALQQGYFPGGISQYGKYRGISRKEDAAQFFATISIFFIMAIGCFYVALLPCL</sequence>
<dbReference type="EMBL" id="JBEWLZ010000012">
    <property type="protein sequence ID" value="MET1491519.1"/>
    <property type="molecule type" value="Genomic_DNA"/>
</dbReference>
<protein>
    <submittedName>
        <fullName evidence="2">Uncharacterized protein</fullName>
    </submittedName>
</protein>
<proteinExistence type="predicted"/>
<gene>
    <name evidence="2" type="ORF">ABVT11_16895</name>
</gene>
<feature type="transmembrane region" description="Helical" evidence="1">
    <location>
        <begin position="31"/>
        <end position="53"/>
    </location>
</feature>
<keyword evidence="1" id="KW-0472">Membrane</keyword>
<organism evidence="2 3">
    <name type="scientific">Uliginosibacterium paludis</name>
    <dbReference type="NCBI Taxonomy" id="1615952"/>
    <lineage>
        <taxon>Bacteria</taxon>
        <taxon>Pseudomonadati</taxon>
        <taxon>Pseudomonadota</taxon>
        <taxon>Betaproteobacteria</taxon>
        <taxon>Rhodocyclales</taxon>
        <taxon>Zoogloeaceae</taxon>
        <taxon>Uliginosibacterium</taxon>
    </lineage>
</organism>
<keyword evidence="1" id="KW-0812">Transmembrane</keyword>
<evidence type="ECO:0000256" key="1">
    <source>
        <dbReference type="SAM" id="Phobius"/>
    </source>
</evidence>
<name>A0ABV2CUC7_9RHOO</name>